<feature type="compositionally biased region" description="Basic and acidic residues" evidence="1">
    <location>
        <begin position="416"/>
        <end position="425"/>
    </location>
</feature>
<dbReference type="EMBL" id="CACRXK020002596">
    <property type="protein sequence ID" value="CAB3995087.1"/>
    <property type="molecule type" value="Genomic_DNA"/>
</dbReference>
<name>A0A6S7HJU7_PARCT</name>
<evidence type="ECO:0000313" key="5">
    <source>
        <dbReference type="Proteomes" id="UP001152795"/>
    </source>
</evidence>
<proteinExistence type="predicted"/>
<feature type="transmembrane region" description="Helical" evidence="2">
    <location>
        <begin position="267"/>
        <end position="290"/>
    </location>
</feature>
<organism evidence="4 5">
    <name type="scientific">Paramuricea clavata</name>
    <name type="common">Red gorgonian</name>
    <name type="synonym">Violescent sea-whip</name>
    <dbReference type="NCBI Taxonomy" id="317549"/>
    <lineage>
        <taxon>Eukaryota</taxon>
        <taxon>Metazoa</taxon>
        <taxon>Cnidaria</taxon>
        <taxon>Anthozoa</taxon>
        <taxon>Octocorallia</taxon>
        <taxon>Malacalcyonacea</taxon>
        <taxon>Plexauridae</taxon>
        <taxon>Paramuricea</taxon>
    </lineage>
</organism>
<feature type="region of interest" description="Disordered" evidence="1">
    <location>
        <begin position="578"/>
        <end position="610"/>
    </location>
</feature>
<keyword evidence="2" id="KW-0812">Transmembrane</keyword>
<keyword evidence="5" id="KW-1185">Reference proteome</keyword>
<feature type="region of interest" description="Disordered" evidence="1">
    <location>
        <begin position="403"/>
        <end position="484"/>
    </location>
</feature>
<evidence type="ECO:0000256" key="2">
    <source>
        <dbReference type="SAM" id="Phobius"/>
    </source>
</evidence>
<feature type="chain" id="PRO_5043456325" evidence="3">
    <location>
        <begin position="24"/>
        <end position="632"/>
    </location>
</feature>
<feature type="compositionally biased region" description="Polar residues" evidence="1">
    <location>
        <begin position="586"/>
        <end position="596"/>
    </location>
</feature>
<feature type="signal peptide" evidence="3">
    <location>
        <begin position="1"/>
        <end position="23"/>
    </location>
</feature>
<comment type="caution">
    <text evidence="4">The sequence shown here is derived from an EMBL/GenBank/DDBJ whole genome shotgun (WGS) entry which is preliminary data.</text>
</comment>
<keyword evidence="3" id="KW-0732">Signal</keyword>
<protein>
    <submittedName>
        <fullName evidence="4">Uncharacterized protein</fullName>
    </submittedName>
</protein>
<keyword evidence="2" id="KW-1133">Transmembrane helix</keyword>
<feature type="compositionally biased region" description="Basic and acidic residues" evidence="1">
    <location>
        <begin position="597"/>
        <end position="606"/>
    </location>
</feature>
<evidence type="ECO:0000256" key="3">
    <source>
        <dbReference type="SAM" id="SignalP"/>
    </source>
</evidence>
<reference evidence="4" key="1">
    <citation type="submission" date="2020-04" db="EMBL/GenBank/DDBJ databases">
        <authorList>
            <person name="Alioto T."/>
            <person name="Alioto T."/>
            <person name="Gomez Garrido J."/>
        </authorList>
    </citation>
    <scope>NUCLEOTIDE SEQUENCE</scope>
    <source>
        <strain evidence="4">A484AB</strain>
    </source>
</reference>
<dbReference type="AlphaFoldDB" id="A0A6S7HJU7"/>
<accession>A0A6S7HJU7</accession>
<dbReference type="Proteomes" id="UP001152795">
    <property type="component" value="Unassembled WGS sequence"/>
</dbReference>
<keyword evidence="2" id="KW-0472">Membrane</keyword>
<sequence length="632" mass="69486">MSLKCQVVLVWLICLSCKVVVTGCEVVWINRNVTDSFRVGKNGCTNDTSVCKSNATCQSNGSCLCNPKRPTYRNPIIVNGSKIVHGDSYGCIDNEIIRFGAGNASTDCAFGPFQVIPYSHNEVATNFCYDDNPTLLRCALHKAWVKFPDNATEMELPWLNESYVHLNGSNKTLHFKWKRSVPELQGTIITFNLNCSNSSGFYILRPCLRAKVLGKWSADDASTSAADQSPSVKMNFPPKLTSSDLSPTSSITLGALSSSDDDPSSTILVIAIVVPAVVLILLVVVVCFCCKRKRRNRRPFRHTESSLRGPNAYVDLPESDTTETFGAHTNLACPTPEKQSVIVEAHPSHGTVDLQKGKINEVNFYSNPDYEPEDMAKMDEVNASTFISDPDYATVDIKRKKVDDKNSYPEPGYETPDIKRKDVDAKNSYSDRGVNRATSKSNPDYATVDNKRKKVDGNNSYADPGYATPDVKRKDVDAKNSYSDPGYESADMKMKGVNVATSKSFPDYATVDIKRKDVGGKNAYAESAYESAHLKSKDVDGATSSTNNNYETIAEALNSTVKNKDATTYQQKLGYETPDMKRGNVNAASSDSTYSTIDRDSTKVDENAGYSPANIKRIEVNGDLYALPTKKK</sequence>
<evidence type="ECO:0000313" key="4">
    <source>
        <dbReference type="EMBL" id="CAB3995087.1"/>
    </source>
</evidence>
<gene>
    <name evidence="4" type="ORF">PACLA_8A019630</name>
</gene>
<evidence type="ECO:0000256" key="1">
    <source>
        <dbReference type="SAM" id="MobiDB-lite"/>
    </source>
</evidence>
<feature type="region of interest" description="Disordered" evidence="1">
    <location>
        <begin position="221"/>
        <end position="246"/>
    </location>
</feature>